<gene>
    <name evidence="3" type="ORF">AVDCRST_MAG96-4130</name>
</gene>
<accession>A0A6J4U261</accession>
<dbReference type="SUPFAM" id="SSF53706">
    <property type="entry name" value="Formate dehydrogenase/DMSO reductase, domains 1-3"/>
    <property type="match status" value="1"/>
</dbReference>
<dbReference type="AlphaFoldDB" id="A0A6J4U261"/>
<dbReference type="CDD" id="cd10551">
    <property type="entry name" value="PsrB"/>
    <property type="match status" value="1"/>
</dbReference>
<feature type="domain" description="4Fe-4S ferredoxin-type" evidence="2">
    <location>
        <begin position="908"/>
        <end position="937"/>
    </location>
</feature>
<dbReference type="Gene3D" id="3.30.2070.10">
    <property type="entry name" value="Formate dehydrogenase/DMSO reductase"/>
    <property type="match status" value="1"/>
</dbReference>
<keyword evidence="3" id="KW-0560">Oxidoreductase</keyword>
<sequence>MEQKKYWQSFGELNQTTAYQSAAQDEFQEELPFEADDKGLLEVKTPRRDFLKYLGFSTAAAAVAASCEIPVTKAIPYVNKPEDVIPGVANYYATTFVQDGEVVPALAKVRDGRPIKIEGNELSPVTLGGTSPRMQASVLDLYDTSRLPYPMANGKEVSTFDAFDKMVAADFARIGNAPVVLLTSSVTSPTTRLVIDQFLGRFPGSRHVTYDAVSYSGMLLANEATYGRRAIPSLNLAAAKVIVGLSSDFLASGINPVEMNRQYGIGRKLNVKNPAMSRHIQFESMMSMTGANADERYHHRPSETGAVALALYAALGGAVTAPALDQRLQQAIQKTAATLTKNRGASIVLAGSNDPNIQIIVNGINELVGANGATINWTSTYNTKQGIDADMVKLVDDMNAGAIGALLIHEANPAYNYYDTKRFSDGLKKVKFAVSFNPKMDETSELCKYVIPDHHYLESWGDAEPKTGFVSLIQPTINPLFKTRQWQDSLLKWSGATNDYLAFFRQYWIGRLGGVPNWDKALQDGVINGGVSTRTVITSPTSSSPDTGRSVNAPQPMVNAGGGRTGFNGASVAQAAAAVGSLKKGGTTELVLYQKVTIGAGQQANNPWLHEAPDPVTKATWDNYAIISPALAKSLFKIDIEKRGDADDYEVHPEKQVIRITANGKVIELPIIIVPGTNPNTIAIALGYGRGTDAAKDGDDDDKRKVQIDKARRNIGKAGGATGKNAFPLVTFNGVTRDYFIPAVNVAEAGYKYKVAQSQTHQTHEGRTEVVLETTLATLMKDPEMFEERREELHKDFAPKTGNFERDATLYPLFPKPGIKWGMSIDLNSCTGCQACVVACIAENNVAVVGKNEVARFHDMHWLRIDRYFSGNLENPSVIFQPMLCQHCDNAPCENVCPVAATMHSSEGINMMAYNRCIGTRYCANNCPYKVRRFNWADYMGADSFPDNQRDEISDASFMMNEDLTRMVLNPDVTVRSRGVMEKCTFCVQRCQDGKLKAKKESRPLKSGENGEFDLKTACQQACPTDAIVFGNVNDKQSAVTRHRADNQDRLFYVIEMLHTLPNVSYLAKVRNNDAIIHLGEGEKQETIGGQQGKQEEGQEGQGQPVNKEPQH</sequence>
<evidence type="ECO:0000313" key="3">
    <source>
        <dbReference type="EMBL" id="CAA9538854.1"/>
    </source>
</evidence>
<dbReference type="Gene3D" id="3.40.50.740">
    <property type="match status" value="1"/>
</dbReference>
<dbReference type="EMBL" id="CADCVN010001615">
    <property type="protein sequence ID" value="CAA9538854.1"/>
    <property type="molecule type" value="Genomic_DNA"/>
</dbReference>
<reference evidence="3" key="1">
    <citation type="submission" date="2020-02" db="EMBL/GenBank/DDBJ databases">
        <authorList>
            <person name="Meier V. D."/>
        </authorList>
    </citation>
    <scope>NUCLEOTIDE SEQUENCE</scope>
    <source>
        <strain evidence="3">AVDCRST_MAG96</strain>
    </source>
</reference>
<proteinExistence type="predicted"/>
<feature type="domain" description="4Fe-4S ferredoxin-type" evidence="2">
    <location>
        <begin position="876"/>
        <end position="907"/>
    </location>
</feature>
<protein>
    <submittedName>
        <fullName evidence="3">Molybdopterin oxidoreductase, iron-sulfur binding subunit</fullName>
        <ecNumber evidence="3">1.2.7.-</ecNumber>
    </submittedName>
</protein>
<dbReference type="SUPFAM" id="SSF54862">
    <property type="entry name" value="4Fe-4S ferredoxins"/>
    <property type="match status" value="1"/>
</dbReference>
<evidence type="ECO:0000259" key="2">
    <source>
        <dbReference type="PROSITE" id="PS51379"/>
    </source>
</evidence>
<dbReference type="PANTHER" id="PTHR42783">
    <property type="entry name" value="GLUTAMATE SYNTHASE [NADPH] SMALL CHAIN"/>
    <property type="match status" value="1"/>
</dbReference>
<dbReference type="InterPro" id="IPR017896">
    <property type="entry name" value="4Fe4S_Fe-S-bd"/>
</dbReference>
<name>A0A6J4U261_9BACT</name>
<dbReference type="Pfam" id="PF13247">
    <property type="entry name" value="Fer4_11"/>
    <property type="match status" value="1"/>
</dbReference>
<dbReference type="EC" id="1.2.7.-" evidence="3"/>
<dbReference type="NCBIfam" id="TIGR04519">
    <property type="entry name" value="MoCo_extend_TAT"/>
    <property type="match status" value="1"/>
</dbReference>
<dbReference type="Gene3D" id="3.30.70.20">
    <property type="match status" value="2"/>
</dbReference>
<dbReference type="PANTHER" id="PTHR42783:SF3">
    <property type="entry name" value="GLUTAMATE SYNTHASE [NADPH] SMALL CHAIN-RELATED"/>
    <property type="match status" value="1"/>
</dbReference>
<dbReference type="GO" id="GO:0016491">
    <property type="term" value="F:oxidoreductase activity"/>
    <property type="evidence" value="ECO:0007669"/>
    <property type="project" value="UniProtKB-KW"/>
</dbReference>
<organism evidence="3">
    <name type="scientific">uncultured Segetibacter sp</name>
    <dbReference type="NCBI Taxonomy" id="481133"/>
    <lineage>
        <taxon>Bacteria</taxon>
        <taxon>Pseudomonadati</taxon>
        <taxon>Bacteroidota</taxon>
        <taxon>Chitinophagia</taxon>
        <taxon>Chitinophagales</taxon>
        <taxon>Chitinophagaceae</taxon>
        <taxon>Segetibacter</taxon>
        <taxon>environmental samples</taxon>
    </lineage>
</organism>
<feature type="domain" description="4Fe-4S ferredoxin-type" evidence="2">
    <location>
        <begin position="821"/>
        <end position="851"/>
    </location>
</feature>
<feature type="region of interest" description="Disordered" evidence="1">
    <location>
        <begin position="1082"/>
        <end position="1112"/>
    </location>
</feature>
<dbReference type="InterPro" id="IPR030948">
    <property type="entry name" value="TAT_var_transloc_signal_dom"/>
</dbReference>
<evidence type="ECO:0000256" key="1">
    <source>
        <dbReference type="SAM" id="MobiDB-lite"/>
    </source>
</evidence>
<dbReference type="PROSITE" id="PS51379">
    <property type="entry name" value="4FE4S_FER_2"/>
    <property type="match status" value="3"/>
</dbReference>